<keyword evidence="2" id="KW-1185">Reference proteome</keyword>
<reference evidence="2" key="1">
    <citation type="journal article" date="2019" name="Int. J. Syst. Evol. Microbiol.">
        <title>The Global Catalogue of Microorganisms (GCM) 10K type strain sequencing project: providing services to taxonomists for standard genome sequencing and annotation.</title>
        <authorList>
            <consortium name="The Broad Institute Genomics Platform"/>
            <consortium name="The Broad Institute Genome Sequencing Center for Infectious Disease"/>
            <person name="Wu L."/>
            <person name="Ma J."/>
        </authorList>
    </citation>
    <scope>NUCLEOTIDE SEQUENCE [LARGE SCALE GENOMIC DNA]</scope>
    <source>
        <strain evidence="2">JCM 18053</strain>
    </source>
</reference>
<dbReference type="EMBL" id="BAABIA010000006">
    <property type="protein sequence ID" value="GAA5143955.1"/>
    <property type="molecule type" value="Genomic_DNA"/>
</dbReference>
<gene>
    <name evidence="1" type="ORF">GCM10023213_33020</name>
</gene>
<sequence>MKRSERILLGVFALVFLVVVGGGALTFGLNHYRSITEETQRLRDRLVDMNQAITEGAEWQRRSEWLDASVPAFASRQEASARLLEIIQKQADKAGLTLAGREFLEAPKEVAEDGLPVEGGSGYFDRATVRLTLSAVKEQAFFTWMHGVQQPGSFLGITRLMVSPTGQGKSINAEVEVTQFYREGASTAGNTGGGAQP</sequence>
<accession>A0ABP9PBZ1</accession>
<dbReference type="RefSeq" id="WP_345737490.1">
    <property type="nucleotide sequence ID" value="NZ_BAABIA010000006.1"/>
</dbReference>
<dbReference type="Proteomes" id="UP001499852">
    <property type="component" value="Unassembled WGS sequence"/>
</dbReference>
<evidence type="ECO:0000313" key="1">
    <source>
        <dbReference type="EMBL" id="GAA5143955.1"/>
    </source>
</evidence>
<comment type="caution">
    <text evidence="1">The sequence shown here is derived from an EMBL/GenBank/DDBJ whole genome shotgun (WGS) entry which is preliminary data.</text>
</comment>
<organism evidence="1 2">
    <name type="scientific">Prosthecobacter algae</name>
    <dbReference type="NCBI Taxonomy" id="1144682"/>
    <lineage>
        <taxon>Bacteria</taxon>
        <taxon>Pseudomonadati</taxon>
        <taxon>Verrucomicrobiota</taxon>
        <taxon>Verrucomicrobiia</taxon>
        <taxon>Verrucomicrobiales</taxon>
        <taxon>Verrucomicrobiaceae</taxon>
        <taxon>Prosthecobacter</taxon>
    </lineage>
</organism>
<proteinExistence type="predicted"/>
<name>A0ABP9PBZ1_9BACT</name>
<protein>
    <submittedName>
        <fullName evidence="1">Uncharacterized protein</fullName>
    </submittedName>
</protein>
<evidence type="ECO:0000313" key="2">
    <source>
        <dbReference type="Proteomes" id="UP001499852"/>
    </source>
</evidence>